<dbReference type="EMBL" id="JAVHJS010000022">
    <property type="protein sequence ID" value="KAK2821620.1"/>
    <property type="molecule type" value="Genomic_DNA"/>
</dbReference>
<sequence>MTGSNKKIQQQRGGVNSCKVQEVQVGDATVYLRLLLWTPRPVPPEKEEKEETSGAAAGLRDRGLTIWSC</sequence>
<protein>
    <submittedName>
        <fullName evidence="1">Uncharacterized protein</fullName>
    </submittedName>
</protein>
<comment type="caution">
    <text evidence="1">The sequence shown here is derived from an EMBL/GenBank/DDBJ whole genome shotgun (WGS) entry which is preliminary data.</text>
</comment>
<keyword evidence="2" id="KW-1185">Reference proteome</keyword>
<dbReference type="Proteomes" id="UP001187315">
    <property type="component" value="Unassembled WGS sequence"/>
</dbReference>
<dbReference type="AlphaFoldDB" id="A0AA88LPF2"/>
<evidence type="ECO:0000313" key="2">
    <source>
        <dbReference type="Proteomes" id="UP001187315"/>
    </source>
</evidence>
<name>A0AA88LPF2_TACVA</name>
<reference evidence="1" key="1">
    <citation type="submission" date="2023-08" db="EMBL/GenBank/DDBJ databases">
        <title>Pelteobagrus vachellii genome.</title>
        <authorList>
            <person name="Liu H."/>
        </authorList>
    </citation>
    <scope>NUCLEOTIDE SEQUENCE</scope>
    <source>
        <strain evidence="1">PRFRI_2022a</strain>
        <tissue evidence="1">Muscle</tissue>
    </source>
</reference>
<proteinExistence type="predicted"/>
<evidence type="ECO:0000313" key="1">
    <source>
        <dbReference type="EMBL" id="KAK2821620.1"/>
    </source>
</evidence>
<organism evidence="1 2">
    <name type="scientific">Tachysurus vachellii</name>
    <name type="common">Darkbarbel catfish</name>
    <name type="synonym">Pelteobagrus vachellii</name>
    <dbReference type="NCBI Taxonomy" id="175792"/>
    <lineage>
        <taxon>Eukaryota</taxon>
        <taxon>Metazoa</taxon>
        <taxon>Chordata</taxon>
        <taxon>Craniata</taxon>
        <taxon>Vertebrata</taxon>
        <taxon>Euteleostomi</taxon>
        <taxon>Actinopterygii</taxon>
        <taxon>Neopterygii</taxon>
        <taxon>Teleostei</taxon>
        <taxon>Ostariophysi</taxon>
        <taxon>Siluriformes</taxon>
        <taxon>Bagridae</taxon>
        <taxon>Tachysurus</taxon>
    </lineage>
</organism>
<gene>
    <name evidence="1" type="ORF">Q7C36_020963</name>
</gene>
<accession>A0AA88LPF2</accession>